<dbReference type="Pfam" id="PF01657">
    <property type="entry name" value="Stress-antifung"/>
    <property type="match status" value="4"/>
</dbReference>
<gene>
    <name evidence="6" type="primary">CRK25</name>
    <name evidence="6" type="ORF">CR513_61702</name>
</gene>
<dbReference type="AlphaFoldDB" id="A0A371E2A6"/>
<keyword evidence="7" id="KW-1185">Reference proteome</keyword>
<dbReference type="PROSITE" id="PS51473">
    <property type="entry name" value="GNK2"/>
    <property type="match status" value="4"/>
</dbReference>
<dbReference type="Proteomes" id="UP000257109">
    <property type="component" value="Unassembled WGS sequence"/>
</dbReference>
<keyword evidence="2" id="KW-0677">Repeat</keyword>
<feature type="non-terminal residue" evidence="6">
    <location>
        <position position="1"/>
    </location>
</feature>
<dbReference type="FunFam" id="3.30.430.20:FF:000012">
    <property type="entry name" value="Cysteine-rich receptor-like protein kinase 25"/>
    <property type="match status" value="1"/>
</dbReference>
<comment type="caution">
    <text evidence="6">The sequence shown here is derived from an EMBL/GenBank/DDBJ whole genome shotgun (WGS) entry which is preliminary data.</text>
</comment>
<dbReference type="FunFam" id="3.30.430.20:FF:000013">
    <property type="entry name" value="Cysteine-rich RLK (RECEPTOR-like protein kinase) 23"/>
    <property type="match status" value="2"/>
</dbReference>
<name>A0A371E2A6_MUCPR</name>
<feature type="domain" description="Gnk2-homologous" evidence="5">
    <location>
        <begin position="176"/>
        <end position="284"/>
    </location>
</feature>
<protein>
    <submittedName>
        <fullName evidence="6">Cysteine-rich receptor-like protein kinase 25</fullName>
    </submittedName>
</protein>
<feature type="domain" description="Gnk2-homologous" evidence="5">
    <location>
        <begin position="419"/>
        <end position="517"/>
    </location>
</feature>
<evidence type="ECO:0000313" key="6">
    <source>
        <dbReference type="EMBL" id="RDX60180.1"/>
    </source>
</evidence>
<accession>A0A371E2A6</accession>
<dbReference type="PANTHER" id="PTHR32099">
    <property type="entry name" value="CYSTEINE-RICH REPEAT SECRETORY PROTEIN"/>
    <property type="match status" value="1"/>
</dbReference>
<reference evidence="6" key="1">
    <citation type="submission" date="2018-05" db="EMBL/GenBank/DDBJ databases">
        <title>Draft genome of Mucuna pruriens seed.</title>
        <authorList>
            <person name="Nnadi N.E."/>
            <person name="Vos R."/>
            <person name="Hasami M.H."/>
            <person name="Devisetty U.K."/>
            <person name="Aguiy J.C."/>
        </authorList>
    </citation>
    <scope>NUCLEOTIDE SEQUENCE [LARGE SCALE GENOMIC DNA]</scope>
    <source>
        <strain evidence="6">JCA_2017</strain>
    </source>
</reference>
<evidence type="ECO:0000313" key="7">
    <source>
        <dbReference type="Proteomes" id="UP000257109"/>
    </source>
</evidence>
<dbReference type="OrthoDB" id="1429918at2759"/>
<evidence type="ECO:0000256" key="3">
    <source>
        <dbReference type="ARBA" id="ARBA00047558"/>
    </source>
</evidence>
<proteinExistence type="predicted"/>
<evidence type="ECO:0000256" key="4">
    <source>
        <dbReference type="ARBA" id="ARBA00047951"/>
    </source>
</evidence>
<comment type="catalytic activity">
    <reaction evidence="3">
        <text>L-seryl-[protein] + ATP = O-phospho-L-seryl-[protein] + ADP + H(+)</text>
        <dbReference type="Rhea" id="RHEA:17989"/>
        <dbReference type="Rhea" id="RHEA-COMP:9863"/>
        <dbReference type="Rhea" id="RHEA-COMP:11604"/>
        <dbReference type="ChEBI" id="CHEBI:15378"/>
        <dbReference type="ChEBI" id="CHEBI:29999"/>
        <dbReference type="ChEBI" id="CHEBI:30616"/>
        <dbReference type="ChEBI" id="CHEBI:83421"/>
        <dbReference type="ChEBI" id="CHEBI:456216"/>
    </reaction>
</comment>
<organism evidence="6 7">
    <name type="scientific">Mucuna pruriens</name>
    <name type="common">Velvet bean</name>
    <name type="synonym">Dolichos pruriens</name>
    <dbReference type="NCBI Taxonomy" id="157652"/>
    <lineage>
        <taxon>Eukaryota</taxon>
        <taxon>Viridiplantae</taxon>
        <taxon>Streptophyta</taxon>
        <taxon>Embryophyta</taxon>
        <taxon>Tracheophyta</taxon>
        <taxon>Spermatophyta</taxon>
        <taxon>Magnoliopsida</taxon>
        <taxon>eudicotyledons</taxon>
        <taxon>Gunneridae</taxon>
        <taxon>Pentapetalae</taxon>
        <taxon>rosids</taxon>
        <taxon>fabids</taxon>
        <taxon>Fabales</taxon>
        <taxon>Fabaceae</taxon>
        <taxon>Papilionoideae</taxon>
        <taxon>50 kb inversion clade</taxon>
        <taxon>NPAAA clade</taxon>
        <taxon>indigoferoid/millettioid clade</taxon>
        <taxon>Phaseoleae</taxon>
        <taxon>Mucuna</taxon>
    </lineage>
</organism>
<sequence>MSELASKHFDQVLFVVKNNKRLKLSWFEILAVFDKRTAGRVSTVEKNERFLMFATTQAQDDFVPDYTYQNCSGGNSTIADSAFQLNLRDLLSSLSSNALSNTGFYNTTVPEKISSDSVFGLFMCRGDVPPQACQVCVQNATQRLSAECSLSKQAVIWYDECMVRYSNRSFFSTFDTRPRVALLNTANISNQESFMSLLFLTINTTADEAARPPIGDRKFATHEADVSGFQTLYCLAQCTPDLSPRDCRTCLSAAIGDLPWCCQGKQGGRVLYPSCNVRYELYPFYGNTTSRSTPAWVPGSNFPDADSQFSEDPTYLNYSCSTNVTADSAFKVQVETLLSYMSSNATNGKKFYKSGVDDIVYGLFMCRDDLPSRLCQQCILNATHRISSVCDSFQEAIIWYSHCMLRYSYRYFFSEVETSPTFQKLNDTRTTSSPVPERDFFTTTLSNTLAKLALTAGDATEKYTLYTLGQCTQDLSSDGCTGCLQDINGKIPWSSLGSVGGRVLYPSCNLRDGDQPQSPRSAMNPSPSGLRVYELNLKIVSQEGLILSNLTDWLKKDFLLQL</sequence>
<dbReference type="Gene3D" id="3.30.430.20">
    <property type="entry name" value="Gnk2 domain, C-X8-C-X2-C motif"/>
    <property type="match status" value="4"/>
</dbReference>
<dbReference type="EMBL" id="QJKJ01017063">
    <property type="protein sequence ID" value="RDX60180.1"/>
    <property type="molecule type" value="Genomic_DNA"/>
</dbReference>
<dbReference type="PANTHER" id="PTHR32099:SF110">
    <property type="entry name" value="CYSTEINE-RICH RECEPTOR-KINASE-LIKE PROTEIN"/>
    <property type="match status" value="1"/>
</dbReference>
<feature type="domain" description="Gnk2-homologous" evidence="5">
    <location>
        <begin position="312"/>
        <end position="412"/>
    </location>
</feature>
<feature type="domain" description="Gnk2-homologous" evidence="5">
    <location>
        <begin position="64"/>
        <end position="170"/>
    </location>
</feature>
<evidence type="ECO:0000259" key="5">
    <source>
        <dbReference type="PROSITE" id="PS51473"/>
    </source>
</evidence>
<evidence type="ECO:0000256" key="1">
    <source>
        <dbReference type="ARBA" id="ARBA00022729"/>
    </source>
</evidence>
<dbReference type="CDD" id="cd23509">
    <property type="entry name" value="Gnk2-like"/>
    <property type="match status" value="4"/>
</dbReference>
<comment type="catalytic activity">
    <reaction evidence="4">
        <text>L-threonyl-[protein] + ATP = O-phospho-L-threonyl-[protein] + ADP + H(+)</text>
        <dbReference type="Rhea" id="RHEA:46608"/>
        <dbReference type="Rhea" id="RHEA-COMP:11060"/>
        <dbReference type="Rhea" id="RHEA-COMP:11605"/>
        <dbReference type="ChEBI" id="CHEBI:15378"/>
        <dbReference type="ChEBI" id="CHEBI:30013"/>
        <dbReference type="ChEBI" id="CHEBI:30616"/>
        <dbReference type="ChEBI" id="CHEBI:61977"/>
        <dbReference type="ChEBI" id="CHEBI:456216"/>
    </reaction>
</comment>
<dbReference type="STRING" id="157652.A0A371E2A6"/>
<dbReference type="GO" id="GO:0016301">
    <property type="term" value="F:kinase activity"/>
    <property type="evidence" value="ECO:0007669"/>
    <property type="project" value="UniProtKB-KW"/>
</dbReference>
<evidence type="ECO:0000256" key="2">
    <source>
        <dbReference type="ARBA" id="ARBA00022737"/>
    </source>
</evidence>
<dbReference type="InterPro" id="IPR038408">
    <property type="entry name" value="GNK2_sf"/>
</dbReference>
<dbReference type="InterPro" id="IPR002902">
    <property type="entry name" value="GNK2"/>
</dbReference>
<keyword evidence="1" id="KW-0732">Signal</keyword>